<keyword evidence="3 6" id="KW-0812">Transmembrane</keyword>
<dbReference type="AlphaFoldDB" id="A0A427YXR5"/>
<evidence type="ECO:0000256" key="2">
    <source>
        <dbReference type="ARBA" id="ARBA00022448"/>
    </source>
</evidence>
<dbReference type="Gene3D" id="1.20.1250.20">
    <property type="entry name" value="MFS general substrate transporter like domains"/>
    <property type="match status" value="1"/>
</dbReference>
<gene>
    <name evidence="8" type="ORF">EHS25_000967</name>
</gene>
<feature type="transmembrane region" description="Helical" evidence="6">
    <location>
        <begin position="60"/>
        <end position="81"/>
    </location>
</feature>
<feature type="transmembrane region" description="Helical" evidence="6">
    <location>
        <begin position="242"/>
        <end position="264"/>
    </location>
</feature>
<evidence type="ECO:0000256" key="3">
    <source>
        <dbReference type="ARBA" id="ARBA00022692"/>
    </source>
</evidence>
<keyword evidence="4 6" id="KW-1133">Transmembrane helix</keyword>
<dbReference type="GO" id="GO:0016020">
    <property type="term" value="C:membrane"/>
    <property type="evidence" value="ECO:0007669"/>
    <property type="project" value="UniProtKB-SubCell"/>
</dbReference>
<dbReference type="GO" id="GO:0022857">
    <property type="term" value="F:transmembrane transporter activity"/>
    <property type="evidence" value="ECO:0007669"/>
    <property type="project" value="InterPro"/>
</dbReference>
<dbReference type="PANTHER" id="PTHR43791">
    <property type="entry name" value="PERMEASE-RELATED"/>
    <property type="match status" value="1"/>
</dbReference>
<name>A0A427YXR5_9TREE</name>
<dbReference type="InterPro" id="IPR020846">
    <property type="entry name" value="MFS_dom"/>
</dbReference>
<dbReference type="Pfam" id="PF07690">
    <property type="entry name" value="MFS_1"/>
    <property type="match status" value="1"/>
</dbReference>
<evidence type="ECO:0000259" key="7">
    <source>
        <dbReference type="PROSITE" id="PS50850"/>
    </source>
</evidence>
<feature type="non-terminal residue" evidence="8">
    <location>
        <position position="1"/>
    </location>
</feature>
<evidence type="ECO:0000256" key="5">
    <source>
        <dbReference type="ARBA" id="ARBA00023136"/>
    </source>
</evidence>
<dbReference type="OrthoDB" id="2985014at2759"/>
<protein>
    <recommendedName>
        <fullName evidence="7">Major facilitator superfamily (MFS) profile domain-containing protein</fullName>
    </recommendedName>
</protein>
<feature type="domain" description="Major facilitator superfamily (MFS) profile" evidence="7">
    <location>
        <begin position="1"/>
        <end position="323"/>
    </location>
</feature>
<feature type="transmembrane region" description="Helical" evidence="6">
    <location>
        <begin position="93"/>
        <end position="113"/>
    </location>
</feature>
<dbReference type="InterPro" id="IPR011701">
    <property type="entry name" value="MFS"/>
</dbReference>
<evidence type="ECO:0000313" key="8">
    <source>
        <dbReference type="EMBL" id="RSH95874.1"/>
    </source>
</evidence>
<feature type="transmembrane region" description="Helical" evidence="6">
    <location>
        <begin position="29"/>
        <end position="48"/>
    </location>
</feature>
<dbReference type="SUPFAM" id="SSF103473">
    <property type="entry name" value="MFS general substrate transporter"/>
    <property type="match status" value="1"/>
</dbReference>
<comment type="subcellular location">
    <subcellularLocation>
        <location evidence="1">Membrane</location>
        <topology evidence="1">Multi-pass membrane protein</topology>
    </subcellularLocation>
</comment>
<evidence type="ECO:0000313" key="9">
    <source>
        <dbReference type="Proteomes" id="UP000279259"/>
    </source>
</evidence>
<feature type="transmembrane region" description="Helical" evidence="6">
    <location>
        <begin position="270"/>
        <end position="289"/>
    </location>
</feature>
<sequence>WIAFGVCFWAIASLLQDAAFNLAGLAVCRLFIGVGEGLFGTGILYYLSLWYKGGEMGVRVFWFLGPTAIAGAFGGLITFAVGHIQSSVPNWKWLFLIEAVPTFLFGLFCLYWLPDRPTKNSRFKGKNAEIALARYYAEEYDKAEKIQKRHCLGVHGLEALRAGRRLPPHRMSVVLDLGLSTHHRLRYVICAGAIVGVADLTIGLGYSAATTANLMTVPPYVCAFVLMYSVSWLSDRYRTRGLPIAILMIVAGICYALLATLPSANLKGKYAFHQGPLGVSTANVLLLRAENKKRDRLRGVPEPGQAVDITELADRAPQFRYIL</sequence>
<proteinExistence type="predicted"/>
<dbReference type="InterPro" id="IPR036259">
    <property type="entry name" value="MFS_trans_sf"/>
</dbReference>
<dbReference type="PROSITE" id="PS50850">
    <property type="entry name" value="MFS"/>
    <property type="match status" value="1"/>
</dbReference>
<dbReference type="EMBL" id="RSCD01000001">
    <property type="protein sequence ID" value="RSH95874.1"/>
    <property type="molecule type" value="Genomic_DNA"/>
</dbReference>
<dbReference type="STRING" id="1890683.A0A427YXR5"/>
<accession>A0A427YXR5</accession>
<keyword evidence="9" id="KW-1185">Reference proteome</keyword>
<evidence type="ECO:0000256" key="1">
    <source>
        <dbReference type="ARBA" id="ARBA00004141"/>
    </source>
</evidence>
<evidence type="ECO:0000256" key="6">
    <source>
        <dbReference type="SAM" id="Phobius"/>
    </source>
</evidence>
<feature type="transmembrane region" description="Helical" evidence="6">
    <location>
        <begin position="212"/>
        <end position="230"/>
    </location>
</feature>
<reference evidence="8 9" key="1">
    <citation type="submission" date="2018-11" db="EMBL/GenBank/DDBJ databases">
        <title>Genome sequence of Saitozyma podzolica DSM 27192.</title>
        <authorList>
            <person name="Aliyu H."/>
            <person name="Gorte O."/>
            <person name="Ochsenreither K."/>
        </authorList>
    </citation>
    <scope>NUCLEOTIDE SEQUENCE [LARGE SCALE GENOMIC DNA]</scope>
    <source>
        <strain evidence="8 9">DSM 27192</strain>
    </source>
</reference>
<dbReference type="PANTHER" id="PTHR43791:SF36">
    <property type="entry name" value="TRANSPORTER, PUTATIVE (AFU_ORTHOLOGUE AFUA_6G08340)-RELATED"/>
    <property type="match status" value="1"/>
</dbReference>
<evidence type="ECO:0000256" key="4">
    <source>
        <dbReference type="ARBA" id="ARBA00022989"/>
    </source>
</evidence>
<keyword evidence="5 6" id="KW-0472">Membrane</keyword>
<dbReference type="Proteomes" id="UP000279259">
    <property type="component" value="Unassembled WGS sequence"/>
</dbReference>
<feature type="transmembrane region" description="Helical" evidence="6">
    <location>
        <begin position="187"/>
        <end position="206"/>
    </location>
</feature>
<organism evidence="8 9">
    <name type="scientific">Saitozyma podzolica</name>
    <dbReference type="NCBI Taxonomy" id="1890683"/>
    <lineage>
        <taxon>Eukaryota</taxon>
        <taxon>Fungi</taxon>
        <taxon>Dikarya</taxon>
        <taxon>Basidiomycota</taxon>
        <taxon>Agaricomycotina</taxon>
        <taxon>Tremellomycetes</taxon>
        <taxon>Tremellales</taxon>
        <taxon>Trimorphomycetaceae</taxon>
        <taxon>Saitozyma</taxon>
    </lineage>
</organism>
<keyword evidence="2" id="KW-0813">Transport</keyword>
<comment type="caution">
    <text evidence="8">The sequence shown here is derived from an EMBL/GenBank/DDBJ whole genome shotgun (WGS) entry which is preliminary data.</text>
</comment>